<dbReference type="AlphaFoldDB" id="A0A1H6UUF7"/>
<dbReference type="Pfam" id="PF08734">
    <property type="entry name" value="GYD"/>
    <property type="match status" value="1"/>
</dbReference>
<sequence>MPTFITQGRYTPDAIRSMVGHPQDRSKEVEKLFAATGGKLLGYYMTFGEYDFLVISEGPDEGVAISTIAAAAAGGVTDLKTVMAIPGPQMVDAFTRAAAVSSGFRGPMQAEQRPMQQAH</sequence>
<dbReference type="InterPro" id="IPR014845">
    <property type="entry name" value="GYD/TTHA1554"/>
</dbReference>
<protein>
    <submittedName>
        <fullName evidence="1">Uncharacterized protein, contains GYD domain</fullName>
    </submittedName>
</protein>
<dbReference type="EMBL" id="FNYC01000003">
    <property type="protein sequence ID" value="SEI91695.1"/>
    <property type="molecule type" value="Genomic_DNA"/>
</dbReference>
<evidence type="ECO:0000313" key="1">
    <source>
        <dbReference type="EMBL" id="SEI91695.1"/>
    </source>
</evidence>
<keyword evidence="2" id="KW-1185">Reference proteome</keyword>
<gene>
    <name evidence="1" type="ORF">SAMN04487997_2031</name>
</gene>
<organism evidence="1 2">
    <name type="scientific">Frateuria terrea</name>
    <dbReference type="NCBI Taxonomy" id="529704"/>
    <lineage>
        <taxon>Bacteria</taxon>
        <taxon>Pseudomonadati</taxon>
        <taxon>Pseudomonadota</taxon>
        <taxon>Gammaproteobacteria</taxon>
        <taxon>Lysobacterales</taxon>
        <taxon>Rhodanobacteraceae</taxon>
        <taxon>Frateuria</taxon>
    </lineage>
</organism>
<reference evidence="1 2" key="1">
    <citation type="submission" date="2016-10" db="EMBL/GenBank/DDBJ databases">
        <authorList>
            <person name="de Groot N.N."/>
        </authorList>
    </citation>
    <scope>NUCLEOTIDE SEQUENCE [LARGE SCALE GENOMIC DNA]</scope>
    <source>
        <strain evidence="1 2">DSM 26515</strain>
    </source>
</reference>
<dbReference type="Proteomes" id="UP000199420">
    <property type="component" value="Unassembled WGS sequence"/>
</dbReference>
<evidence type="ECO:0000313" key="2">
    <source>
        <dbReference type="Proteomes" id="UP000199420"/>
    </source>
</evidence>
<name>A0A1H6UUF7_9GAMM</name>
<accession>A0A1H6UUF7</accession>
<dbReference type="RefSeq" id="WP_175483720.1">
    <property type="nucleotide sequence ID" value="NZ_FNYC01000003.1"/>
</dbReference>
<proteinExistence type="predicted"/>